<keyword evidence="2" id="KW-1185">Reference proteome</keyword>
<dbReference type="AlphaFoldDB" id="A0A059KM10"/>
<comment type="caution">
    <text evidence="1">The sequence shown here is derived from an EMBL/GenBank/DDBJ whole genome shotgun (WGS) entry which is preliminary data.</text>
</comment>
<sequence length="61" mass="7064">MKILERLARASQVGMLGWPHAPIPALQTRGPRNRIHDRREKYRFSSTVTLILAEIARTARR</sequence>
<protein>
    <submittedName>
        <fullName evidence="1">Uncharacterized protein</fullName>
    </submittedName>
</protein>
<organism evidence="1 2">
    <name type="scientific">Sphaerotilus natans subsp. natans DSM 6575</name>
    <dbReference type="NCBI Taxonomy" id="1286631"/>
    <lineage>
        <taxon>Bacteria</taxon>
        <taxon>Pseudomonadati</taxon>
        <taxon>Pseudomonadota</taxon>
        <taxon>Betaproteobacteria</taxon>
        <taxon>Burkholderiales</taxon>
        <taxon>Sphaerotilaceae</taxon>
        <taxon>Sphaerotilus</taxon>
    </lineage>
</organism>
<name>A0A059KM10_9BURK</name>
<reference evidence="1 2" key="1">
    <citation type="journal article" date="2014" name="FEMS Microbiol. Ecol.">
        <title>Sphaerotilus natans encrusted with nanoball-shaped Fe(III) oxide minerals formed by nitrate-reducing mixotrophic Fe(II) oxidation.</title>
        <authorList>
            <person name="Park S."/>
            <person name="Kim D.H."/>
            <person name="Lee J.H."/>
            <person name="Hur H.G."/>
        </authorList>
    </citation>
    <scope>NUCLEOTIDE SEQUENCE [LARGE SCALE GENOMIC DNA]</scope>
    <source>
        <strain evidence="1 2">DSM 6575</strain>
    </source>
</reference>
<dbReference type="EMBL" id="AZRA01000053">
    <property type="protein sequence ID" value="KDB52254.1"/>
    <property type="molecule type" value="Genomic_DNA"/>
</dbReference>
<evidence type="ECO:0000313" key="2">
    <source>
        <dbReference type="Proteomes" id="UP000026714"/>
    </source>
</evidence>
<dbReference type="Proteomes" id="UP000026714">
    <property type="component" value="Unassembled WGS sequence"/>
</dbReference>
<gene>
    <name evidence="1" type="ORF">X805_21620</name>
</gene>
<proteinExistence type="predicted"/>
<accession>A0A059KM10</accession>
<evidence type="ECO:0000313" key="1">
    <source>
        <dbReference type="EMBL" id="KDB52254.1"/>
    </source>
</evidence>